<dbReference type="GO" id="GO:1990269">
    <property type="term" value="F:RNA polymerase II C-terminal domain phosphoserine binding"/>
    <property type="evidence" value="ECO:0007669"/>
    <property type="project" value="TreeGrafter"/>
</dbReference>
<keyword evidence="3" id="KW-1185">Reference proteome</keyword>
<evidence type="ECO:0008006" key="4">
    <source>
        <dbReference type="Google" id="ProtNLM"/>
    </source>
</evidence>
<feature type="compositionally biased region" description="Basic and acidic residues" evidence="1">
    <location>
        <begin position="261"/>
        <end position="289"/>
    </location>
</feature>
<evidence type="ECO:0000313" key="2">
    <source>
        <dbReference type="EMBL" id="PMD48507.1"/>
    </source>
</evidence>
<dbReference type="AlphaFoldDB" id="A0A2J6SCL4"/>
<proteinExistence type="predicted"/>
<feature type="compositionally biased region" description="Basic and acidic residues" evidence="1">
    <location>
        <begin position="383"/>
        <end position="397"/>
    </location>
</feature>
<accession>A0A2J6SCL4</accession>
<evidence type="ECO:0000313" key="3">
    <source>
        <dbReference type="Proteomes" id="UP000235786"/>
    </source>
</evidence>
<dbReference type="GO" id="GO:0006368">
    <property type="term" value="P:transcription elongation by RNA polymerase II"/>
    <property type="evidence" value="ECO:0007669"/>
    <property type="project" value="InterPro"/>
</dbReference>
<feature type="region of interest" description="Disordered" evidence="1">
    <location>
        <begin position="237"/>
        <end position="438"/>
    </location>
</feature>
<dbReference type="InterPro" id="IPR007149">
    <property type="entry name" value="Leo1"/>
</dbReference>
<name>A0A2J6SCL4_HYAVF</name>
<dbReference type="OrthoDB" id="20844at2759"/>
<feature type="compositionally biased region" description="Acidic residues" evidence="1">
    <location>
        <begin position="347"/>
        <end position="382"/>
    </location>
</feature>
<evidence type="ECO:0000256" key="1">
    <source>
        <dbReference type="SAM" id="MobiDB-lite"/>
    </source>
</evidence>
<dbReference type="Pfam" id="PF04004">
    <property type="entry name" value="Leo1"/>
    <property type="match status" value="1"/>
</dbReference>
<feature type="compositionally biased region" description="Basic and acidic residues" evidence="1">
    <location>
        <begin position="335"/>
        <end position="346"/>
    </location>
</feature>
<gene>
    <name evidence="2" type="ORF">L207DRAFT_627227</name>
</gene>
<dbReference type="PANTHER" id="PTHR23146:SF0">
    <property type="entry name" value="RNA POLYMERASE-ASSOCIATED PROTEIN LEO1"/>
    <property type="match status" value="1"/>
</dbReference>
<dbReference type="EMBL" id="KZ613937">
    <property type="protein sequence ID" value="PMD48507.1"/>
    <property type="molecule type" value="Genomic_DNA"/>
</dbReference>
<sequence length="438" mass="48970">MASSEEDDVMENSADLEDDLFGDDDEEPTEKVRELSDRELDSGDDEERNDRAPRDDAEEVDYGDGRDVQIQESTVWRHPIPKPVDGELNTLRLPKFLGIEPHIFEPDSFKPPVSDHHTDTKSANFSASAVAASTMRYRRDPATGKLESNTVVYRWSDGTTTVSVGDQHYELQSKPLAPSRDSKTYQEVQDSHSYVATPSLVSQLLVMVGHMTNEYTVRPNKEVEDDALEKLQRSLAAATRGGHKGDDKNGPELITNTQDPELQKKRAELAEKERMRAQRRREAAAEKAGLRGPAGGRGGLSVDDLEGRSGRRAPGSARKPVKQRRHRPEYDSDDDLPRGGRNREDEYDKEDDFLASSDEDLEEGGGDDDEDEEEMLDEESERDEPKSKKQKLSKPEETSDADADAEADLDDDEAPAPVAHEPVGRGRKRNVIEDDDDE</sequence>
<dbReference type="GO" id="GO:0016593">
    <property type="term" value="C:Cdc73/Paf1 complex"/>
    <property type="evidence" value="ECO:0007669"/>
    <property type="project" value="InterPro"/>
</dbReference>
<feature type="compositionally biased region" description="Basic and acidic residues" evidence="1">
    <location>
        <begin position="29"/>
        <end position="41"/>
    </location>
</feature>
<feature type="compositionally biased region" description="Acidic residues" evidence="1">
    <location>
        <begin position="398"/>
        <end position="414"/>
    </location>
</feature>
<organism evidence="2 3">
    <name type="scientific">Hyaloscypha variabilis (strain UAMH 11265 / GT02V1 / F)</name>
    <name type="common">Meliniomyces variabilis</name>
    <dbReference type="NCBI Taxonomy" id="1149755"/>
    <lineage>
        <taxon>Eukaryota</taxon>
        <taxon>Fungi</taxon>
        <taxon>Dikarya</taxon>
        <taxon>Ascomycota</taxon>
        <taxon>Pezizomycotina</taxon>
        <taxon>Leotiomycetes</taxon>
        <taxon>Helotiales</taxon>
        <taxon>Hyaloscyphaceae</taxon>
        <taxon>Hyaloscypha</taxon>
        <taxon>Hyaloscypha variabilis</taxon>
    </lineage>
</organism>
<dbReference type="PANTHER" id="PTHR23146">
    <property type="entry name" value="LEO1 PROTEIN"/>
    <property type="match status" value="1"/>
</dbReference>
<dbReference type="Proteomes" id="UP000235786">
    <property type="component" value="Unassembled WGS sequence"/>
</dbReference>
<protein>
    <recommendedName>
        <fullName evidence="4">Leo1-domain-containing protein</fullName>
    </recommendedName>
</protein>
<feature type="region of interest" description="Disordered" evidence="1">
    <location>
        <begin position="1"/>
        <end position="70"/>
    </location>
</feature>
<feature type="compositionally biased region" description="Acidic residues" evidence="1">
    <location>
        <begin position="1"/>
        <end position="28"/>
    </location>
</feature>
<dbReference type="GO" id="GO:0032968">
    <property type="term" value="P:positive regulation of transcription elongation by RNA polymerase II"/>
    <property type="evidence" value="ECO:0007669"/>
    <property type="project" value="TreeGrafter"/>
</dbReference>
<reference evidence="2 3" key="1">
    <citation type="submission" date="2016-04" db="EMBL/GenBank/DDBJ databases">
        <title>A degradative enzymes factory behind the ericoid mycorrhizal symbiosis.</title>
        <authorList>
            <consortium name="DOE Joint Genome Institute"/>
            <person name="Martino E."/>
            <person name="Morin E."/>
            <person name="Grelet G."/>
            <person name="Kuo A."/>
            <person name="Kohler A."/>
            <person name="Daghino S."/>
            <person name="Barry K."/>
            <person name="Choi C."/>
            <person name="Cichocki N."/>
            <person name="Clum A."/>
            <person name="Copeland A."/>
            <person name="Hainaut M."/>
            <person name="Haridas S."/>
            <person name="Labutti K."/>
            <person name="Lindquist E."/>
            <person name="Lipzen A."/>
            <person name="Khouja H.-R."/>
            <person name="Murat C."/>
            <person name="Ohm R."/>
            <person name="Olson A."/>
            <person name="Spatafora J."/>
            <person name="Veneault-Fourrey C."/>
            <person name="Henrissat B."/>
            <person name="Grigoriev I."/>
            <person name="Martin F."/>
            <person name="Perotto S."/>
        </authorList>
    </citation>
    <scope>NUCLEOTIDE SEQUENCE [LARGE SCALE GENOMIC DNA]</scope>
    <source>
        <strain evidence="2 3">F</strain>
    </source>
</reference>
<dbReference type="STRING" id="1149755.A0A2J6SCL4"/>